<feature type="region of interest" description="Disordered" evidence="1">
    <location>
        <begin position="126"/>
        <end position="210"/>
    </location>
</feature>
<organism evidence="2 3">
    <name type="scientific">Symbiodinium necroappetens</name>
    <dbReference type="NCBI Taxonomy" id="1628268"/>
    <lineage>
        <taxon>Eukaryota</taxon>
        <taxon>Sar</taxon>
        <taxon>Alveolata</taxon>
        <taxon>Dinophyceae</taxon>
        <taxon>Suessiales</taxon>
        <taxon>Symbiodiniaceae</taxon>
        <taxon>Symbiodinium</taxon>
    </lineage>
</organism>
<reference evidence="2" key="1">
    <citation type="submission" date="2021-02" db="EMBL/GenBank/DDBJ databases">
        <authorList>
            <person name="Dougan E. K."/>
            <person name="Rhodes N."/>
            <person name="Thang M."/>
            <person name="Chan C."/>
        </authorList>
    </citation>
    <scope>NUCLEOTIDE SEQUENCE</scope>
</reference>
<feature type="non-terminal residue" evidence="2">
    <location>
        <position position="287"/>
    </location>
</feature>
<name>A0A812R610_9DINO</name>
<dbReference type="OrthoDB" id="438088at2759"/>
<feature type="compositionally biased region" description="Low complexity" evidence="1">
    <location>
        <begin position="186"/>
        <end position="199"/>
    </location>
</feature>
<comment type="caution">
    <text evidence="2">The sequence shown here is derived from an EMBL/GenBank/DDBJ whole genome shotgun (WGS) entry which is preliminary data.</text>
</comment>
<evidence type="ECO:0000313" key="3">
    <source>
        <dbReference type="Proteomes" id="UP000601435"/>
    </source>
</evidence>
<dbReference type="AlphaFoldDB" id="A0A812R610"/>
<dbReference type="Proteomes" id="UP000601435">
    <property type="component" value="Unassembled WGS sequence"/>
</dbReference>
<feature type="compositionally biased region" description="Basic and acidic residues" evidence="1">
    <location>
        <begin position="269"/>
        <end position="287"/>
    </location>
</feature>
<feature type="region of interest" description="Disordered" evidence="1">
    <location>
        <begin position="60"/>
        <end position="112"/>
    </location>
</feature>
<dbReference type="EMBL" id="CAJNJA010018335">
    <property type="protein sequence ID" value="CAE7420585.1"/>
    <property type="molecule type" value="Genomic_DNA"/>
</dbReference>
<proteinExistence type="predicted"/>
<evidence type="ECO:0000313" key="2">
    <source>
        <dbReference type="EMBL" id="CAE7420585.1"/>
    </source>
</evidence>
<keyword evidence="3" id="KW-1185">Reference proteome</keyword>
<gene>
    <name evidence="2" type="ORF">SNEC2469_LOCUS11541</name>
</gene>
<sequence>DFAGFSWQSAADEKAKFVHPEAKDTINGTCFICRMKYFRIREGDMCVDCHAMPPLVQLLRQEPEPKRKPPAKRSSSSSECKAADPKKPARKPKAKAAQVLSPKKKPACKPRVTEVACPEKSLVRKPEVAKVAARKRRGEEVASPKVAARKRRGEEAAQKVPARKPRVEEAASFQKELTRKPNVPEVASAKQKAKPASKPSVKEEGASSVTEANVGPVTTVPVKLRCLVWRGAHSFAMVKATGKRPLLTALQKAKQLREMLASLPKSSRGNHDKRDARRLVRDPSRSQ</sequence>
<evidence type="ECO:0000256" key="1">
    <source>
        <dbReference type="SAM" id="MobiDB-lite"/>
    </source>
</evidence>
<feature type="region of interest" description="Disordered" evidence="1">
    <location>
        <begin position="259"/>
        <end position="287"/>
    </location>
</feature>
<accession>A0A812R610</accession>
<protein>
    <submittedName>
        <fullName evidence="2">Uncharacterized protein</fullName>
    </submittedName>
</protein>